<evidence type="ECO:0000313" key="13">
    <source>
        <dbReference type="Proteomes" id="UP000267368"/>
    </source>
</evidence>
<evidence type="ECO:0000256" key="10">
    <source>
        <dbReference type="RuleBase" id="RU004504"/>
    </source>
</evidence>
<comment type="catalytic activity">
    <reaction evidence="9">
        <text>(sulfur carrier)-H + L-cysteine = (sulfur carrier)-SH + L-alanine</text>
        <dbReference type="Rhea" id="RHEA:43892"/>
        <dbReference type="Rhea" id="RHEA-COMP:14737"/>
        <dbReference type="Rhea" id="RHEA-COMP:14739"/>
        <dbReference type="ChEBI" id="CHEBI:29917"/>
        <dbReference type="ChEBI" id="CHEBI:35235"/>
        <dbReference type="ChEBI" id="CHEBI:57972"/>
        <dbReference type="ChEBI" id="CHEBI:64428"/>
        <dbReference type="EC" id="2.8.1.7"/>
    </reaction>
</comment>
<comment type="similarity">
    <text evidence="2">Belongs to the class-V pyridoxal-phosphate-dependent aminotransferase family. NifS/IscS subfamily.</text>
</comment>
<protein>
    <recommendedName>
        <fullName evidence="3">cysteine desulfurase</fullName>
        <ecNumber evidence="3">2.8.1.7</ecNumber>
    </recommendedName>
</protein>
<evidence type="ECO:0000256" key="8">
    <source>
        <dbReference type="ARBA" id="ARBA00023014"/>
    </source>
</evidence>
<comment type="cofactor">
    <cofactor evidence="1 10">
        <name>pyridoxal 5'-phosphate</name>
        <dbReference type="ChEBI" id="CHEBI:597326"/>
    </cofactor>
</comment>
<dbReference type="InterPro" id="IPR016454">
    <property type="entry name" value="Cysteine_dSase"/>
</dbReference>
<dbReference type="GO" id="GO:0046872">
    <property type="term" value="F:metal ion binding"/>
    <property type="evidence" value="ECO:0007669"/>
    <property type="project" value="UniProtKB-KW"/>
</dbReference>
<dbReference type="GO" id="GO:0031071">
    <property type="term" value="F:cysteine desulfurase activity"/>
    <property type="evidence" value="ECO:0007669"/>
    <property type="project" value="UniProtKB-EC"/>
</dbReference>
<dbReference type="PIRSF" id="PIRSF005572">
    <property type="entry name" value="NifS"/>
    <property type="match status" value="1"/>
</dbReference>
<keyword evidence="6" id="KW-0663">Pyridoxal phosphate</keyword>
<evidence type="ECO:0000313" key="12">
    <source>
        <dbReference type="EMBL" id="RNL21604.1"/>
    </source>
</evidence>
<dbReference type="GO" id="GO:0051536">
    <property type="term" value="F:iron-sulfur cluster binding"/>
    <property type="evidence" value="ECO:0007669"/>
    <property type="project" value="UniProtKB-KW"/>
</dbReference>
<dbReference type="AlphaFoldDB" id="A0A3N0AHM0"/>
<keyword evidence="8" id="KW-0411">Iron-sulfur</keyword>
<proteinExistence type="inferred from homology"/>
<dbReference type="Gene3D" id="1.10.260.50">
    <property type="match status" value="1"/>
</dbReference>
<dbReference type="Gene3D" id="3.40.640.10">
    <property type="entry name" value="Type I PLP-dependent aspartate aminotransferase-like (Major domain)"/>
    <property type="match status" value="1"/>
</dbReference>
<dbReference type="FunFam" id="3.40.640.10:FF:000084">
    <property type="entry name" value="IscS-like cysteine desulfurase"/>
    <property type="match status" value="1"/>
</dbReference>
<comment type="caution">
    <text evidence="12">The sequence shown here is derived from an EMBL/GenBank/DDBJ whole genome shotgun (WGS) entry which is preliminary data.</text>
</comment>
<dbReference type="Gene3D" id="3.90.1150.10">
    <property type="entry name" value="Aspartate Aminotransferase, domain 1"/>
    <property type="match status" value="1"/>
</dbReference>
<evidence type="ECO:0000256" key="2">
    <source>
        <dbReference type="ARBA" id="ARBA00006490"/>
    </source>
</evidence>
<dbReference type="EC" id="2.8.1.7" evidence="3"/>
<evidence type="ECO:0000256" key="3">
    <source>
        <dbReference type="ARBA" id="ARBA00012239"/>
    </source>
</evidence>
<gene>
    <name evidence="12" type="ORF">DMP07_01880</name>
</gene>
<accession>A0A3N0AHM0</accession>
<dbReference type="InterPro" id="IPR020578">
    <property type="entry name" value="Aminotrans_V_PyrdxlP_BS"/>
</dbReference>
<dbReference type="InterPro" id="IPR015422">
    <property type="entry name" value="PyrdxlP-dep_Trfase_small"/>
</dbReference>
<reference evidence="13" key="1">
    <citation type="submission" date="2018-05" db="EMBL/GenBank/DDBJ databases">
        <title>Genome Sequencing of selected type strains of the family Eggerthellaceae.</title>
        <authorList>
            <person name="Danylec N."/>
            <person name="Stoll D.A."/>
            <person name="Doetsch A."/>
            <person name="Huch M."/>
        </authorList>
    </citation>
    <scope>NUCLEOTIDE SEQUENCE [LARGE SCALE GENOMIC DNA]</scope>
    <source>
        <strain evidence="13">DSM 17537</strain>
    </source>
</reference>
<keyword evidence="5" id="KW-0479">Metal-binding</keyword>
<evidence type="ECO:0000256" key="7">
    <source>
        <dbReference type="ARBA" id="ARBA00023004"/>
    </source>
</evidence>
<feature type="domain" description="Aminotransferase class V" evidence="11">
    <location>
        <begin position="4"/>
        <end position="381"/>
    </location>
</feature>
<dbReference type="PANTHER" id="PTHR11601">
    <property type="entry name" value="CYSTEINE DESULFURYLASE FAMILY MEMBER"/>
    <property type="match status" value="1"/>
</dbReference>
<dbReference type="EMBL" id="QICB01000001">
    <property type="protein sequence ID" value="RNL21604.1"/>
    <property type="molecule type" value="Genomic_DNA"/>
</dbReference>
<dbReference type="SUPFAM" id="SSF53383">
    <property type="entry name" value="PLP-dependent transferases"/>
    <property type="match status" value="1"/>
</dbReference>
<name>A0A3N0AHM0_9ACTN</name>
<dbReference type="RefSeq" id="WP_123197444.1">
    <property type="nucleotide sequence ID" value="NZ_QICB01000001.1"/>
</dbReference>
<dbReference type="InterPro" id="IPR000192">
    <property type="entry name" value="Aminotrans_V_dom"/>
</dbReference>
<keyword evidence="7" id="KW-0408">Iron</keyword>
<dbReference type="OrthoDB" id="9808002at2"/>
<evidence type="ECO:0000256" key="5">
    <source>
        <dbReference type="ARBA" id="ARBA00022723"/>
    </source>
</evidence>
<evidence type="ECO:0000256" key="4">
    <source>
        <dbReference type="ARBA" id="ARBA00022679"/>
    </source>
</evidence>
<evidence type="ECO:0000256" key="9">
    <source>
        <dbReference type="ARBA" id="ARBA00050776"/>
    </source>
</evidence>
<dbReference type="InterPro" id="IPR015424">
    <property type="entry name" value="PyrdxlP-dep_Trfase"/>
</dbReference>
<keyword evidence="13" id="KW-1185">Reference proteome</keyword>
<dbReference type="PROSITE" id="PS00595">
    <property type="entry name" value="AA_TRANSFER_CLASS_5"/>
    <property type="match status" value="1"/>
</dbReference>
<dbReference type="Proteomes" id="UP000267368">
    <property type="component" value="Unassembled WGS sequence"/>
</dbReference>
<dbReference type="InterPro" id="IPR015421">
    <property type="entry name" value="PyrdxlP-dep_Trfase_major"/>
</dbReference>
<keyword evidence="4" id="KW-0808">Transferase</keyword>
<evidence type="ECO:0000256" key="6">
    <source>
        <dbReference type="ARBA" id="ARBA00022898"/>
    </source>
</evidence>
<dbReference type="Pfam" id="PF00266">
    <property type="entry name" value="Aminotran_5"/>
    <property type="match status" value="1"/>
</dbReference>
<sequence length="390" mass="41081">MDRIYLDNAATTPLSACAAQAMAPYMQAGVQAPFGNANSLHGVGREAFSALEDARMRVSRALGASRPDEVVFTSGATEADNAALLGMALGQRERRRLKGRTGGHVVMSRVEHDAVLHCAAALKRLGFEVSFAENDAAGRVSPEALEAAMRDDTLLVSIMAVNNEVGTVMDTAALAAVAHKHDALFHVDAVQALGKIAFDVRALGVDAASFSAHKVGGPKGVGVLYLKTRTPFEPLLVGGGQERGLRSGTQNVAGIVGCAAAIEHAVREQAAFAQRTRAWRDELYERLCAHPSVHAAVEVARGDESFAPHIASVCVRGMESQTAILQLDMRGICVSGGSACSSNSLDPSHVLAAMGVPRNLAQGLLRVSFGEYTERAHIDAFISAFEEVVS</sequence>
<evidence type="ECO:0000256" key="1">
    <source>
        <dbReference type="ARBA" id="ARBA00001933"/>
    </source>
</evidence>
<organism evidence="12 13">
    <name type="scientific">Slackia faecicanis</name>
    <dbReference type="NCBI Taxonomy" id="255723"/>
    <lineage>
        <taxon>Bacteria</taxon>
        <taxon>Bacillati</taxon>
        <taxon>Actinomycetota</taxon>
        <taxon>Coriobacteriia</taxon>
        <taxon>Eggerthellales</taxon>
        <taxon>Eggerthellaceae</taxon>
        <taxon>Slackia</taxon>
    </lineage>
</organism>
<evidence type="ECO:0000259" key="11">
    <source>
        <dbReference type="Pfam" id="PF00266"/>
    </source>
</evidence>
<dbReference type="PANTHER" id="PTHR11601:SF34">
    <property type="entry name" value="CYSTEINE DESULFURASE"/>
    <property type="match status" value="1"/>
</dbReference>